<dbReference type="Gene3D" id="1.20.1290.10">
    <property type="entry name" value="AhpD-like"/>
    <property type="match status" value="1"/>
</dbReference>
<dbReference type="PANTHER" id="PTHR34846">
    <property type="entry name" value="4-CARBOXYMUCONOLACTONE DECARBOXYLASE FAMILY PROTEIN (AFU_ORTHOLOGUE AFUA_6G11590)"/>
    <property type="match status" value="1"/>
</dbReference>
<proteinExistence type="predicted"/>
<accession>A0A975W7T0</accession>
<dbReference type="PANTHER" id="PTHR34846:SF11">
    <property type="entry name" value="4-CARBOXYMUCONOLACTONE DECARBOXYLASE FAMILY PROTEIN (AFU_ORTHOLOGUE AFUA_6G11590)"/>
    <property type="match status" value="1"/>
</dbReference>
<comment type="caution">
    <text evidence="2">The sequence shown here is derived from an EMBL/GenBank/DDBJ whole genome shotgun (WGS) entry which is preliminary data.</text>
</comment>
<dbReference type="SUPFAM" id="SSF69118">
    <property type="entry name" value="AhpD-like"/>
    <property type="match status" value="1"/>
</dbReference>
<evidence type="ECO:0000313" key="2">
    <source>
        <dbReference type="EMBL" id="SEI91346.1"/>
    </source>
</evidence>
<organism evidence="2 3">
    <name type="scientific">Marinovum algicola</name>
    <dbReference type="NCBI Taxonomy" id="42444"/>
    <lineage>
        <taxon>Bacteria</taxon>
        <taxon>Pseudomonadati</taxon>
        <taxon>Pseudomonadota</taxon>
        <taxon>Alphaproteobacteria</taxon>
        <taxon>Rhodobacterales</taxon>
        <taxon>Roseobacteraceae</taxon>
        <taxon>Marinovum</taxon>
    </lineage>
</organism>
<dbReference type="Proteomes" id="UP000182932">
    <property type="component" value="Unassembled WGS sequence"/>
</dbReference>
<reference evidence="2 3" key="1">
    <citation type="submission" date="2016-10" db="EMBL/GenBank/DDBJ databases">
        <authorList>
            <person name="Varghese N."/>
            <person name="Submissions S."/>
        </authorList>
    </citation>
    <scope>NUCLEOTIDE SEQUENCE [LARGE SCALE GENOMIC DNA]</scope>
    <source>
        <strain evidence="2 3">FF3</strain>
    </source>
</reference>
<dbReference type="InterPro" id="IPR003779">
    <property type="entry name" value="CMD-like"/>
</dbReference>
<evidence type="ECO:0000259" key="1">
    <source>
        <dbReference type="Pfam" id="PF02627"/>
    </source>
</evidence>
<dbReference type="EMBL" id="FNYY01000002">
    <property type="protein sequence ID" value="SEI91346.1"/>
    <property type="molecule type" value="Genomic_DNA"/>
</dbReference>
<dbReference type="RefSeq" id="WP_074835260.1">
    <property type="nucleotide sequence ID" value="NZ_CATMKJ010000001.1"/>
</dbReference>
<gene>
    <name evidence="2" type="ORF">SAMN04487940_102357</name>
</gene>
<evidence type="ECO:0000313" key="3">
    <source>
        <dbReference type="Proteomes" id="UP000182932"/>
    </source>
</evidence>
<dbReference type="GO" id="GO:0051920">
    <property type="term" value="F:peroxiredoxin activity"/>
    <property type="evidence" value="ECO:0007669"/>
    <property type="project" value="InterPro"/>
</dbReference>
<dbReference type="Pfam" id="PF02627">
    <property type="entry name" value="CMD"/>
    <property type="match status" value="1"/>
</dbReference>
<sequence>MTAAYPLPPISDADWPEEIADMSGGFAGKLNVYRTMAHDPALLRAWTDLRQHVVLESALGLELVEVVILRTGVRLNSRYEWQQHISRARKVGFDDARIATIRGATDAMAPADALLARAVDELFDNKQLSPMTAKALAETYGKEGMIDLMATVGFYSTLGFILKTCGTPLDDDIAGELAARPFPETEN</sequence>
<dbReference type="GeneID" id="80817215"/>
<keyword evidence="3" id="KW-1185">Reference proteome</keyword>
<protein>
    <submittedName>
        <fullName evidence="2">Carboxymuconolactone decarboxylase family protein</fullName>
    </submittedName>
</protein>
<dbReference type="InterPro" id="IPR029032">
    <property type="entry name" value="AhpD-like"/>
</dbReference>
<feature type="domain" description="Carboxymuconolactone decarboxylase-like" evidence="1">
    <location>
        <begin position="40"/>
        <end position="114"/>
    </location>
</feature>
<dbReference type="AlphaFoldDB" id="A0A975W7T0"/>
<name>A0A975W7T0_9RHOB</name>